<accession>G7Z8R9</accession>
<evidence type="ECO:0000313" key="3">
    <source>
        <dbReference type="Proteomes" id="UP000005667"/>
    </source>
</evidence>
<dbReference type="Proteomes" id="UP000005667">
    <property type="component" value="Chromosome"/>
</dbReference>
<feature type="compositionally biased region" description="Basic residues" evidence="1">
    <location>
        <begin position="38"/>
        <end position="70"/>
    </location>
</feature>
<sequence length="104" mass="12059">MSLDGCVRSLSHATAEGPGATPASSGNAARSAEEITRGRRSSRRRHLRQLHYYRTTPPRRARSRRRPPVWREHRRKVQDLLHRICDILPAMVYAYFIHTRIMNG</sequence>
<keyword evidence="3" id="KW-1185">Reference proteome</keyword>
<dbReference type="STRING" id="862719.AZOLI_0493"/>
<dbReference type="KEGG" id="ali:AZOLI_0493"/>
<proteinExistence type="predicted"/>
<protein>
    <submittedName>
        <fullName evidence="2">Uncharacterized protein</fullName>
    </submittedName>
</protein>
<dbReference type="AlphaFoldDB" id="G7Z8R9"/>
<feature type="region of interest" description="Disordered" evidence="1">
    <location>
        <begin position="1"/>
        <end position="70"/>
    </location>
</feature>
<evidence type="ECO:0000313" key="2">
    <source>
        <dbReference type="EMBL" id="CBS85866.1"/>
    </source>
</evidence>
<dbReference type="EMBL" id="FQ311868">
    <property type="protein sequence ID" value="CBS85866.1"/>
    <property type="molecule type" value="Genomic_DNA"/>
</dbReference>
<reference evidence="3" key="1">
    <citation type="journal article" date="2011" name="PLoS Genet.">
        <title>Azospirillum genomes reveal transition of bacteria from aquatic to terrestrial environments.</title>
        <authorList>
            <person name="Wisniewski-Dye F."/>
            <person name="Borziak K."/>
            <person name="Khalsa-Moyers G."/>
            <person name="Alexandre G."/>
            <person name="Sukharnikov L.O."/>
            <person name="Wuichet K."/>
            <person name="Hurst G.B."/>
            <person name="McDonald W.H."/>
            <person name="Robertson J.S."/>
            <person name="Barbe V."/>
            <person name="Calteau A."/>
            <person name="Rouy Z."/>
            <person name="Mangenot S."/>
            <person name="Prigent-Combaret C."/>
            <person name="Normand P."/>
            <person name="Boyer M."/>
            <person name="Siguier P."/>
            <person name="Dessaux Y."/>
            <person name="Elmerich C."/>
            <person name="Condemine G."/>
            <person name="Krishnen G."/>
            <person name="Kennedy I."/>
            <person name="Paterson A.H."/>
            <person name="Gonzalez V."/>
            <person name="Mavingui P."/>
            <person name="Zhulin I.B."/>
        </authorList>
    </citation>
    <scope>NUCLEOTIDE SEQUENCE [LARGE SCALE GENOMIC DNA]</scope>
    <source>
        <strain evidence="3">4B</strain>
    </source>
</reference>
<organism evidence="2 3">
    <name type="scientific">Azospirillum lipoferum (strain 4B)</name>
    <dbReference type="NCBI Taxonomy" id="862719"/>
    <lineage>
        <taxon>Bacteria</taxon>
        <taxon>Pseudomonadati</taxon>
        <taxon>Pseudomonadota</taxon>
        <taxon>Alphaproteobacteria</taxon>
        <taxon>Rhodospirillales</taxon>
        <taxon>Azospirillaceae</taxon>
        <taxon>Azospirillum</taxon>
    </lineage>
</organism>
<name>G7Z8R9_AZOL4</name>
<gene>
    <name evidence="2" type="ordered locus">AZOLI_0493</name>
</gene>
<evidence type="ECO:0000256" key="1">
    <source>
        <dbReference type="SAM" id="MobiDB-lite"/>
    </source>
</evidence>
<dbReference type="HOGENOM" id="CLU_2244411_0_0_5"/>